<evidence type="ECO:0000256" key="1">
    <source>
        <dbReference type="ARBA" id="ARBA00004229"/>
    </source>
</evidence>
<sequence>MTEVKILMVGPKSSGKSSLANFLADAVQNCENPSMAPTKPTVGTRILEFDRTVRKGTGSVNVSVELWDVSGDRAYEAAWPAIMHGAMGAIYVYDAGNAGEEKDLDQWHRWFGQNMGFKDSQCMIMAHRKSQDVKPSRSAIPKSLAQVHVVSTTLEESHDLIKEEFDRFLVHIETAAREMRQKEEQSVVGD</sequence>
<dbReference type="HOGENOM" id="CLU_096604_0_0_1"/>
<proteinExistence type="predicted"/>
<reference evidence="4 6" key="1">
    <citation type="journal article" date="2012" name="Nature">
        <title>Algal genomes reveal evolutionary mosaicism and the fate of nucleomorphs.</title>
        <authorList>
            <consortium name="DOE Joint Genome Institute"/>
            <person name="Curtis B.A."/>
            <person name="Tanifuji G."/>
            <person name="Burki F."/>
            <person name="Gruber A."/>
            <person name="Irimia M."/>
            <person name="Maruyama S."/>
            <person name="Arias M.C."/>
            <person name="Ball S.G."/>
            <person name="Gile G.H."/>
            <person name="Hirakawa Y."/>
            <person name="Hopkins J.F."/>
            <person name="Kuo A."/>
            <person name="Rensing S.A."/>
            <person name="Schmutz J."/>
            <person name="Symeonidi A."/>
            <person name="Elias M."/>
            <person name="Eveleigh R.J."/>
            <person name="Herman E.K."/>
            <person name="Klute M.J."/>
            <person name="Nakayama T."/>
            <person name="Obornik M."/>
            <person name="Reyes-Prieto A."/>
            <person name="Armbrust E.V."/>
            <person name="Aves S.J."/>
            <person name="Beiko R.G."/>
            <person name="Coutinho P."/>
            <person name="Dacks J.B."/>
            <person name="Durnford D.G."/>
            <person name="Fast N.M."/>
            <person name="Green B.R."/>
            <person name="Grisdale C.J."/>
            <person name="Hempel F."/>
            <person name="Henrissat B."/>
            <person name="Hoppner M.P."/>
            <person name="Ishida K."/>
            <person name="Kim E."/>
            <person name="Koreny L."/>
            <person name="Kroth P.G."/>
            <person name="Liu Y."/>
            <person name="Malik S.B."/>
            <person name="Maier U.G."/>
            <person name="McRose D."/>
            <person name="Mock T."/>
            <person name="Neilson J.A."/>
            <person name="Onodera N.T."/>
            <person name="Poole A.M."/>
            <person name="Pritham E.J."/>
            <person name="Richards T.A."/>
            <person name="Rocap G."/>
            <person name="Roy S.W."/>
            <person name="Sarai C."/>
            <person name="Schaack S."/>
            <person name="Shirato S."/>
            <person name="Slamovits C.H."/>
            <person name="Spencer D.F."/>
            <person name="Suzuki S."/>
            <person name="Worden A.Z."/>
            <person name="Zauner S."/>
            <person name="Barry K."/>
            <person name="Bell C."/>
            <person name="Bharti A.K."/>
            <person name="Crow J.A."/>
            <person name="Grimwood J."/>
            <person name="Kramer R."/>
            <person name="Lindquist E."/>
            <person name="Lucas S."/>
            <person name="Salamov A."/>
            <person name="McFadden G.I."/>
            <person name="Lane C.E."/>
            <person name="Keeling P.J."/>
            <person name="Gray M.W."/>
            <person name="Grigoriev I.V."/>
            <person name="Archibald J.M."/>
        </authorList>
    </citation>
    <scope>NUCLEOTIDE SEQUENCE</scope>
    <source>
        <strain evidence="4 6">CCMP2712</strain>
    </source>
</reference>
<reference evidence="5" key="3">
    <citation type="submission" date="2016-03" db="UniProtKB">
        <authorList>
            <consortium name="EnsemblProtists"/>
        </authorList>
    </citation>
    <scope>IDENTIFICATION</scope>
</reference>
<evidence type="ECO:0000313" key="4">
    <source>
        <dbReference type="EMBL" id="EKX44231.1"/>
    </source>
</evidence>
<evidence type="ECO:0000256" key="2">
    <source>
        <dbReference type="ARBA" id="ARBA00022741"/>
    </source>
</evidence>
<dbReference type="OrthoDB" id="275177at2759"/>
<comment type="subcellular location">
    <subcellularLocation>
        <location evidence="1">Plastid</location>
        <location evidence="1">Chloroplast</location>
    </subcellularLocation>
</comment>
<dbReference type="RefSeq" id="XP_005831211.1">
    <property type="nucleotide sequence ID" value="XM_005831154.1"/>
</dbReference>
<name>L1J6S5_GUITC</name>
<keyword evidence="2" id="KW-0547">Nucleotide-binding</keyword>
<dbReference type="EMBL" id="JH993005">
    <property type="protein sequence ID" value="EKX44231.1"/>
    <property type="molecule type" value="Genomic_DNA"/>
</dbReference>
<dbReference type="Pfam" id="PF08477">
    <property type="entry name" value="Roc"/>
    <property type="match status" value="1"/>
</dbReference>
<dbReference type="SUPFAM" id="SSF52540">
    <property type="entry name" value="P-loop containing nucleoside triphosphate hydrolases"/>
    <property type="match status" value="1"/>
</dbReference>
<gene>
    <name evidence="4" type="ORF">GUITHDRAFT_152994</name>
</gene>
<dbReference type="AlphaFoldDB" id="L1J6S5"/>
<evidence type="ECO:0000313" key="6">
    <source>
        <dbReference type="Proteomes" id="UP000011087"/>
    </source>
</evidence>
<dbReference type="GeneID" id="17301008"/>
<organism evidence="4">
    <name type="scientific">Guillardia theta (strain CCMP2712)</name>
    <name type="common">Cryptophyte</name>
    <dbReference type="NCBI Taxonomy" id="905079"/>
    <lineage>
        <taxon>Eukaryota</taxon>
        <taxon>Cryptophyceae</taxon>
        <taxon>Pyrenomonadales</taxon>
        <taxon>Geminigeraceae</taxon>
        <taxon>Guillardia</taxon>
    </lineage>
</organism>
<dbReference type="OMA" id="NERHDQE"/>
<evidence type="ECO:0000256" key="3">
    <source>
        <dbReference type="ARBA" id="ARBA00023134"/>
    </source>
</evidence>
<keyword evidence="6" id="KW-1185">Reference proteome</keyword>
<dbReference type="Proteomes" id="UP000011087">
    <property type="component" value="Unassembled WGS sequence"/>
</dbReference>
<dbReference type="GO" id="GO:0009507">
    <property type="term" value="C:chloroplast"/>
    <property type="evidence" value="ECO:0007669"/>
    <property type="project" value="UniProtKB-SubCell"/>
</dbReference>
<dbReference type="KEGG" id="gtt:GUITHDRAFT_152994"/>
<dbReference type="PANTHER" id="PTHR24073">
    <property type="entry name" value="DRAB5-RELATED"/>
    <property type="match status" value="1"/>
</dbReference>
<dbReference type="PaxDb" id="55529-EKX44231"/>
<evidence type="ECO:0000313" key="5">
    <source>
        <dbReference type="EnsemblProtists" id="EKX44231"/>
    </source>
</evidence>
<dbReference type="EnsemblProtists" id="EKX44231">
    <property type="protein sequence ID" value="EKX44231"/>
    <property type="gene ID" value="GUITHDRAFT_152994"/>
</dbReference>
<protein>
    <submittedName>
        <fullName evidence="4 5">Uncharacterized protein</fullName>
    </submittedName>
</protein>
<dbReference type="STRING" id="905079.L1J6S5"/>
<dbReference type="InterPro" id="IPR027417">
    <property type="entry name" value="P-loop_NTPase"/>
</dbReference>
<reference evidence="6" key="2">
    <citation type="submission" date="2012-11" db="EMBL/GenBank/DDBJ databases">
        <authorList>
            <person name="Kuo A."/>
            <person name="Curtis B.A."/>
            <person name="Tanifuji G."/>
            <person name="Burki F."/>
            <person name="Gruber A."/>
            <person name="Irimia M."/>
            <person name="Maruyama S."/>
            <person name="Arias M.C."/>
            <person name="Ball S.G."/>
            <person name="Gile G.H."/>
            <person name="Hirakawa Y."/>
            <person name="Hopkins J.F."/>
            <person name="Rensing S.A."/>
            <person name="Schmutz J."/>
            <person name="Symeonidi A."/>
            <person name="Elias M."/>
            <person name="Eveleigh R.J."/>
            <person name="Herman E.K."/>
            <person name="Klute M.J."/>
            <person name="Nakayama T."/>
            <person name="Obornik M."/>
            <person name="Reyes-Prieto A."/>
            <person name="Armbrust E.V."/>
            <person name="Aves S.J."/>
            <person name="Beiko R.G."/>
            <person name="Coutinho P."/>
            <person name="Dacks J.B."/>
            <person name="Durnford D.G."/>
            <person name="Fast N.M."/>
            <person name="Green B.R."/>
            <person name="Grisdale C."/>
            <person name="Hempe F."/>
            <person name="Henrissat B."/>
            <person name="Hoppner M.P."/>
            <person name="Ishida K.-I."/>
            <person name="Kim E."/>
            <person name="Koreny L."/>
            <person name="Kroth P.G."/>
            <person name="Liu Y."/>
            <person name="Malik S.-B."/>
            <person name="Maier U.G."/>
            <person name="McRose D."/>
            <person name="Mock T."/>
            <person name="Neilson J.A."/>
            <person name="Onodera N.T."/>
            <person name="Poole A.M."/>
            <person name="Pritham E.J."/>
            <person name="Richards T.A."/>
            <person name="Rocap G."/>
            <person name="Roy S.W."/>
            <person name="Sarai C."/>
            <person name="Schaack S."/>
            <person name="Shirato S."/>
            <person name="Slamovits C.H."/>
            <person name="Spencer D.F."/>
            <person name="Suzuki S."/>
            <person name="Worden A.Z."/>
            <person name="Zauner S."/>
            <person name="Barry K."/>
            <person name="Bell C."/>
            <person name="Bharti A.K."/>
            <person name="Crow J.A."/>
            <person name="Grimwood J."/>
            <person name="Kramer R."/>
            <person name="Lindquist E."/>
            <person name="Lucas S."/>
            <person name="Salamov A."/>
            <person name="McFadden G.I."/>
            <person name="Lane C.E."/>
            <person name="Keeling P.J."/>
            <person name="Gray M.W."/>
            <person name="Grigoriev I.V."/>
            <person name="Archibald J.M."/>
        </authorList>
    </citation>
    <scope>NUCLEOTIDE SEQUENCE</scope>
    <source>
        <strain evidence="6">CCMP2712</strain>
    </source>
</reference>
<accession>L1J6S5</accession>
<keyword evidence="3" id="KW-0342">GTP-binding</keyword>
<dbReference type="Gene3D" id="3.40.50.300">
    <property type="entry name" value="P-loop containing nucleotide triphosphate hydrolases"/>
    <property type="match status" value="1"/>
</dbReference>
<dbReference type="GO" id="GO:0005525">
    <property type="term" value="F:GTP binding"/>
    <property type="evidence" value="ECO:0007669"/>
    <property type="project" value="UniProtKB-KW"/>
</dbReference>
<dbReference type="eggNOG" id="ENOG502RXD4">
    <property type="taxonomic scope" value="Eukaryota"/>
</dbReference>